<dbReference type="GO" id="GO:0004497">
    <property type="term" value="F:monooxygenase activity"/>
    <property type="evidence" value="ECO:0007669"/>
    <property type="project" value="UniProtKB-KW"/>
</dbReference>
<dbReference type="PANTHER" id="PTHR46696:SF1">
    <property type="entry name" value="CYTOCHROME P450 YJIB-RELATED"/>
    <property type="match status" value="1"/>
</dbReference>
<dbReference type="GO" id="GO:0005506">
    <property type="term" value="F:iron ion binding"/>
    <property type="evidence" value="ECO:0007669"/>
    <property type="project" value="InterPro"/>
</dbReference>
<gene>
    <name evidence="10" type="ORF">BN1012_Phect402</name>
</gene>
<dbReference type="GO" id="GO:0020037">
    <property type="term" value="F:heme binding"/>
    <property type="evidence" value="ECO:0007669"/>
    <property type="project" value="InterPro"/>
</dbReference>
<dbReference type="Gene3D" id="1.10.630.10">
    <property type="entry name" value="Cytochrome P450"/>
    <property type="match status" value="1"/>
</dbReference>
<dbReference type="PROSITE" id="PS00086">
    <property type="entry name" value="CYTOCHROME_P450"/>
    <property type="match status" value="1"/>
</dbReference>
<dbReference type="Proteomes" id="UP000032160">
    <property type="component" value="Chromosome I"/>
</dbReference>
<organism evidence="10 11">
    <name type="scientific">Candidatus Phaeomarinibacter ectocarpi</name>
    <dbReference type="NCBI Taxonomy" id="1458461"/>
    <lineage>
        <taxon>Bacteria</taxon>
        <taxon>Pseudomonadati</taxon>
        <taxon>Pseudomonadota</taxon>
        <taxon>Alphaproteobacteria</taxon>
        <taxon>Hyphomicrobiales</taxon>
        <taxon>Parvibaculaceae</taxon>
        <taxon>Candidatus Phaeomarinibacter</taxon>
    </lineage>
</organism>
<evidence type="ECO:0000256" key="5">
    <source>
        <dbReference type="ARBA" id="ARBA00023002"/>
    </source>
</evidence>
<dbReference type="OrthoDB" id="9801155at2"/>
<evidence type="ECO:0000256" key="2">
    <source>
        <dbReference type="ARBA" id="ARBA00010617"/>
    </source>
</evidence>
<evidence type="ECO:0000313" key="10">
    <source>
        <dbReference type="EMBL" id="CDO58616.1"/>
    </source>
</evidence>
<comment type="cofactor">
    <cofactor evidence="1">
        <name>heme</name>
        <dbReference type="ChEBI" id="CHEBI:30413"/>
    </cofactor>
</comment>
<dbReference type="HOGENOM" id="CLU_033716_0_0_5"/>
<dbReference type="InterPro" id="IPR036396">
    <property type="entry name" value="Cyt_P450_sf"/>
</dbReference>
<evidence type="ECO:0000256" key="4">
    <source>
        <dbReference type="ARBA" id="ARBA00022723"/>
    </source>
</evidence>
<keyword evidence="7 9" id="KW-0503">Monooxygenase</keyword>
<evidence type="ECO:0000256" key="7">
    <source>
        <dbReference type="ARBA" id="ARBA00023033"/>
    </source>
</evidence>
<dbReference type="InterPro" id="IPR017972">
    <property type="entry name" value="Cyt_P450_CS"/>
</dbReference>
<sequence>MIDPNIPDDIAITVVDPRSYADGNAIDEAFAKLRKDTPLGVAGPQGFEPFWVVTKHKDIVEVERNNEVFHNGDKSTTLVDANTDTAVREMMGGSPHLIRSLVQMDNPDHKNYRGITAANFMPQELKALEVQVRKIAKSFVDHMEELGRKNDGRCDFAKDVAFLYPLHVIMELLGVPQSDEPKMLKLTQELFGAADPELNRTGKERDDPKEALAALSGTVAEFVEYFTAVTEDRRKTPRADIASVIANGKVNGEAIGIFEAMGYYIIVATAGHDTTSGTTAGTMWELAKDRQKFLQVKNDPKLIPLLVEESIRWVTPVKHFMRSATQDTVLGGQEIKKGDWMMLCYQSGNRDEDVFDDPFEFKVNRQPNRHIAFGHGAHVCLGQHLARMEMRALWEELLPRLDSVELDGEPTRMLANFVCGPKSVPIKFKMS</sequence>
<accession>X5MLQ5</accession>
<dbReference type="AlphaFoldDB" id="X5MLQ5"/>
<dbReference type="RefSeq" id="WP_043949518.1">
    <property type="nucleotide sequence ID" value="NZ_HG966617.1"/>
</dbReference>
<evidence type="ECO:0000256" key="3">
    <source>
        <dbReference type="ARBA" id="ARBA00022617"/>
    </source>
</evidence>
<evidence type="ECO:0000313" key="11">
    <source>
        <dbReference type="Proteomes" id="UP000032160"/>
    </source>
</evidence>
<dbReference type="PRINTS" id="PR00385">
    <property type="entry name" value="P450"/>
</dbReference>
<dbReference type="FunFam" id="1.10.630.10:FF:000018">
    <property type="entry name" value="Cytochrome P450 monooxygenase"/>
    <property type="match status" value="1"/>
</dbReference>
<dbReference type="Pfam" id="PF00067">
    <property type="entry name" value="p450"/>
    <property type="match status" value="1"/>
</dbReference>
<comment type="similarity">
    <text evidence="2 9">Belongs to the cytochrome P450 family.</text>
</comment>
<name>X5MLQ5_9HYPH</name>
<dbReference type="KEGG" id="pect:BN1012_Phect402"/>
<evidence type="ECO:0000256" key="6">
    <source>
        <dbReference type="ARBA" id="ARBA00023004"/>
    </source>
</evidence>
<dbReference type="InterPro" id="IPR002397">
    <property type="entry name" value="Cyt_P450_B"/>
</dbReference>
<evidence type="ECO:0000256" key="9">
    <source>
        <dbReference type="RuleBase" id="RU000461"/>
    </source>
</evidence>
<keyword evidence="3 9" id="KW-0349">Heme</keyword>
<keyword evidence="4 9" id="KW-0479">Metal-binding</keyword>
<reference evidence="10 11" key="1">
    <citation type="journal article" date="2014" name="Front. Genet.">
        <title>Genome and metabolic network of "Candidatus Phaeomarinobacter ectocarpi" Ec32, a new candidate genus of Alphaproteobacteria frequently associated with brown algae.</title>
        <authorList>
            <person name="Dittami S.M."/>
            <person name="Barbeyron T."/>
            <person name="Boyen C."/>
            <person name="Cambefort J."/>
            <person name="Collet G."/>
            <person name="Delage L."/>
            <person name="Gobet A."/>
            <person name="Groisillier A."/>
            <person name="Leblanc C."/>
            <person name="Michel G."/>
            <person name="Scornet D."/>
            <person name="Siegel A."/>
            <person name="Tapia J.E."/>
            <person name="Tonon T."/>
        </authorList>
    </citation>
    <scope>NUCLEOTIDE SEQUENCE [LARGE SCALE GENOMIC DNA]</scope>
    <source>
        <strain evidence="10 11">Ec32</strain>
    </source>
</reference>
<evidence type="ECO:0000256" key="1">
    <source>
        <dbReference type="ARBA" id="ARBA00001971"/>
    </source>
</evidence>
<evidence type="ECO:0000256" key="8">
    <source>
        <dbReference type="ARBA" id="ARBA00043906"/>
    </source>
</evidence>
<comment type="function">
    <text evidence="8">Cytochromes P450 are a group of heme-thiolate monooxygenases. They oxidize a variety of structurally unrelated compounds, including steroids, fatty acids, and xenobiotics.</text>
</comment>
<dbReference type="CDD" id="cd11033">
    <property type="entry name" value="CYP142-like"/>
    <property type="match status" value="1"/>
</dbReference>
<keyword evidence="5 9" id="KW-0560">Oxidoreductase</keyword>
<dbReference type="GO" id="GO:0016705">
    <property type="term" value="F:oxidoreductase activity, acting on paired donors, with incorporation or reduction of molecular oxygen"/>
    <property type="evidence" value="ECO:0007669"/>
    <property type="project" value="InterPro"/>
</dbReference>
<dbReference type="PATRIC" id="fig|1458461.3.peg.401"/>
<dbReference type="PRINTS" id="PR00359">
    <property type="entry name" value="BP450"/>
</dbReference>
<keyword evidence="11" id="KW-1185">Reference proteome</keyword>
<dbReference type="STRING" id="1458461.BN1012_Phect402"/>
<dbReference type="InterPro" id="IPR001128">
    <property type="entry name" value="Cyt_P450"/>
</dbReference>
<proteinExistence type="inferred from homology"/>
<keyword evidence="6 9" id="KW-0408">Iron</keyword>
<dbReference type="PANTHER" id="PTHR46696">
    <property type="entry name" value="P450, PUTATIVE (EUROFUNG)-RELATED"/>
    <property type="match status" value="1"/>
</dbReference>
<dbReference type="EMBL" id="HG966617">
    <property type="protein sequence ID" value="CDO58616.1"/>
    <property type="molecule type" value="Genomic_DNA"/>
</dbReference>
<dbReference type="SUPFAM" id="SSF48264">
    <property type="entry name" value="Cytochrome P450"/>
    <property type="match status" value="1"/>
</dbReference>
<protein>
    <submittedName>
        <fullName evidence="10">Putative cytochrome P450 hydroxylase</fullName>
    </submittedName>
</protein>